<evidence type="ECO:0000256" key="2">
    <source>
        <dbReference type="SAM" id="Phobius"/>
    </source>
</evidence>
<dbReference type="Proteomes" id="UP000198949">
    <property type="component" value="Unassembled WGS sequence"/>
</dbReference>
<organism evidence="3 4">
    <name type="scientific">Glycomyces harbinensis</name>
    <dbReference type="NCBI Taxonomy" id="58114"/>
    <lineage>
        <taxon>Bacteria</taxon>
        <taxon>Bacillati</taxon>
        <taxon>Actinomycetota</taxon>
        <taxon>Actinomycetes</taxon>
        <taxon>Glycomycetales</taxon>
        <taxon>Glycomycetaceae</taxon>
        <taxon>Glycomyces</taxon>
    </lineage>
</organism>
<protein>
    <submittedName>
        <fullName evidence="3">Uncharacterized protein</fullName>
    </submittedName>
</protein>
<evidence type="ECO:0000313" key="4">
    <source>
        <dbReference type="Proteomes" id="UP000198949"/>
    </source>
</evidence>
<feature type="transmembrane region" description="Helical" evidence="2">
    <location>
        <begin position="94"/>
        <end position="116"/>
    </location>
</feature>
<feature type="transmembrane region" description="Helical" evidence="2">
    <location>
        <begin position="123"/>
        <end position="143"/>
    </location>
</feature>
<reference evidence="4" key="1">
    <citation type="submission" date="2016-10" db="EMBL/GenBank/DDBJ databases">
        <authorList>
            <person name="Varghese N."/>
            <person name="Submissions S."/>
        </authorList>
    </citation>
    <scope>NUCLEOTIDE SEQUENCE [LARGE SCALE GENOMIC DNA]</scope>
    <source>
        <strain evidence="4">CGMCC 4.3516</strain>
    </source>
</reference>
<accession>A0A1G6Y9G6</accession>
<dbReference type="STRING" id="58114.SAMN05216270_108182"/>
<feature type="transmembrane region" description="Helical" evidence="2">
    <location>
        <begin position="40"/>
        <end position="60"/>
    </location>
</feature>
<feature type="transmembrane region" description="Helical" evidence="2">
    <location>
        <begin position="187"/>
        <end position="205"/>
    </location>
</feature>
<proteinExistence type="predicted"/>
<keyword evidence="2" id="KW-1133">Transmembrane helix</keyword>
<feature type="region of interest" description="Disordered" evidence="1">
    <location>
        <begin position="1"/>
        <end position="26"/>
    </location>
</feature>
<name>A0A1G6Y9G6_9ACTN</name>
<evidence type="ECO:0000313" key="3">
    <source>
        <dbReference type="EMBL" id="SDD86377.1"/>
    </source>
</evidence>
<dbReference type="EMBL" id="FNAD01000008">
    <property type="protein sequence ID" value="SDD86377.1"/>
    <property type="molecule type" value="Genomic_DNA"/>
</dbReference>
<gene>
    <name evidence="3" type="ORF">SAMN05216270_108182</name>
</gene>
<sequence>MELGANGLPAAPGSDPHPPKPKEHAVNTLRPARPATVTAAVLHFAIAPAFASIPLVGLLYGADVQAAAEAEAARQGQDPGVLAEAGLSFEEHGVAIWAPFAIAALIALLGGLLLAGKRFARTIAFFALPLLPAGNALIMAGNATATEKVQALFDASDSGAVRSLDAAALLEADYAAYPAWLPVLEGARFAVVLLGGVLDMILPALHPARAHFKKA</sequence>
<evidence type="ECO:0000256" key="1">
    <source>
        <dbReference type="SAM" id="MobiDB-lite"/>
    </source>
</evidence>
<dbReference type="AlphaFoldDB" id="A0A1G6Y9G6"/>
<keyword evidence="2" id="KW-0812">Transmembrane</keyword>
<keyword evidence="4" id="KW-1185">Reference proteome</keyword>
<keyword evidence="2" id="KW-0472">Membrane</keyword>